<dbReference type="Proteomes" id="UP000230069">
    <property type="component" value="Unassembled WGS sequence"/>
</dbReference>
<protein>
    <submittedName>
        <fullName evidence="1">Uncharacterized protein</fullName>
    </submittedName>
</protein>
<dbReference type="InParanoid" id="A0A2G5FAH4"/>
<keyword evidence="2" id="KW-1185">Reference proteome</keyword>
<evidence type="ECO:0000313" key="1">
    <source>
        <dbReference type="EMBL" id="PIA64965.1"/>
    </source>
</evidence>
<dbReference type="EMBL" id="KZ305018">
    <property type="protein sequence ID" value="PIA64965.1"/>
    <property type="molecule type" value="Genomic_DNA"/>
</dbReference>
<gene>
    <name evidence="1" type="ORF">AQUCO_00100438v1</name>
</gene>
<accession>A0A2G5FAH4</accession>
<name>A0A2G5FAH4_AQUCA</name>
<sequence>MRKPASMEKLLLISSHIKRCSAHGHEMCSGLRCNIEIQALFKRCCRTRVLFLLVKSCSLVHDEKGPETKSGRNSGYS</sequence>
<organism evidence="1 2">
    <name type="scientific">Aquilegia coerulea</name>
    <name type="common">Rocky mountain columbine</name>
    <dbReference type="NCBI Taxonomy" id="218851"/>
    <lineage>
        <taxon>Eukaryota</taxon>
        <taxon>Viridiplantae</taxon>
        <taxon>Streptophyta</taxon>
        <taxon>Embryophyta</taxon>
        <taxon>Tracheophyta</taxon>
        <taxon>Spermatophyta</taxon>
        <taxon>Magnoliopsida</taxon>
        <taxon>Ranunculales</taxon>
        <taxon>Ranunculaceae</taxon>
        <taxon>Thalictroideae</taxon>
        <taxon>Aquilegia</taxon>
    </lineage>
</organism>
<evidence type="ECO:0000313" key="2">
    <source>
        <dbReference type="Proteomes" id="UP000230069"/>
    </source>
</evidence>
<proteinExistence type="predicted"/>
<dbReference type="AlphaFoldDB" id="A0A2G5FAH4"/>
<reference evidence="1 2" key="1">
    <citation type="submission" date="2017-09" db="EMBL/GenBank/DDBJ databases">
        <title>WGS assembly of Aquilegia coerulea Goldsmith.</title>
        <authorList>
            <person name="Hodges S."/>
            <person name="Kramer E."/>
            <person name="Nordborg M."/>
            <person name="Tomkins J."/>
            <person name="Borevitz J."/>
            <person name="Derieg N."/>
            <person name="Yan J."/>
            <person name="Mihaltcheva S."/>
            <person name="Hayes R.D."/>
            <person name="Rokhsar D."/>
        </authorList>
    </citation>
    <scope>NUCLEOTIDE SEQUENCE [LARGE SCALE GENOMIC DNA]</scope>
    <source>
        <strain evidence="2">cv. Goldsmith</strain>
    </source>
</reference>